<evidence type="ECO:0000256" key="1">
    <source>
        <dbReference type="ARBA" id="ARBA00004903"/>
    </source>
</evidence>
<dbReference type="CDD" id="cd00209">
    <property type="entry name" value="DHFR"/>
    <property type="match status" value="1"/>
</dbReference>
<evidence type="ECO:0000256" key="3">
    <source>
        <dbReference type="ARBA" id="ARBA00012856"/>
    </source>
</evidence>
<dbReference type="GO" id="GO:0006730">
    <property type="term" value="P:one-carbon metabolic process"/>
    <property type="evidence" value="ECO:0007669"/>
    <property type="project" value="UniProtKB-KW"/>
</dbReference>
<dbReference type="SUPFAM" id="SSF53597">
    <property type="entry name" value="Dihydrofolate reductase-like"/>
    <property type="match status" value="1"/>
</dbReference>
<evidence type="ECO:0000259" key="9">
    <source>
        <dbReference type="PROSITE" id="PS51330"/>
    </source>
</evidence>
<gene>
    <name evidence="10" type="ORF">ACH24_05400</name>
</gene>
<dbReference type="GO" id="GO:0046654">
    <property type="term" value="P:tetrahydrofolate biosynthetic process"/>
    <property type="evidence" value="ECO:0007669"/>
    <property type="project" value="InterPro"/>
</dbReference>
<evidence type="ECO:0000313" key="11">
    <source>
        <dbReference type="Proteomes" id="UP000242800"/>
    </source>
</evidence>
<evidence type="ECO:0000256" key="4">
    <source>
        <dbReference type="ARBA" id="ARBA00022563"/>
    </source>
</evidence>
<dbReference type="GO" id="GO:0046452">
    <property type="term" value="P:dihydrofolate metabolic process"/>
    <property type="evidence" value="ECO:0007669"/>
    <property type="project" value="TreeGrafter"/>
</dbReference>
<dbReference type="GO" id="GO:0046655">
    <property type="term" value="P:folic acid metabolic process"/>
    <property type="evidence" value="ECO:0007669"/>
    <property type="project" value="TreeGrafter"/>
</dbReference>
<dbReference type="PIRSF" id="PIRSF000194">
    <property type="entry name" value="DHFR"/>
    <property type="match status" value="1"/>
</dbReference>
<dbReference type="EMBL" id="CP012505">
    <property type="protein sequence ID" value="ALB02053.1"/>
    <property type="molecule type" value="Genomic_DNA"/>
</dbReference>
<evidence type="ECO:0000256" key="8">
    <source>
        <dbReference type="PIRNR" id="PIRNR000194"/>
    </source>
</evidence>
<dbReference type="GO" id="GO:0005829">
    <property type="term" value="C:cytosol"/>
    <property type="evidence" value="ECO:0007669"/>
    <property type="project" value="TreeGrafter"/>
</dbReference>
<comment type="catalytic activity">
    <reaction evidence="8">
        <text>(6S)-5,6,7,8-tetrahydrofolate + NADP(+) = 7,8-dihydrofolate + NADPH + H(+)</text>
        <dbReference type="Rhea" id="RHEA:15009"/>
        <dbReference type="ChEBI" id="CHEBI:15378"/>
        <dbReference type="ChEBI" id="CHEBI:57451"/>
        <dbReference type="ChEBI" id="CHEBI:57453"/>
        <dbReference type="ChEBI" id="CHEBI:57783"/>
        <dbReference type="ChEBI" id="CHEBI:58349"/>
        <dbReference type="EC" id="1.5.1.3"/>
    </reaction>
</comment>
<dbReference type="KEGG" id="fper:ACH24_05400"/>
<dbReference type="EC" id="1.5.1.3" evidence="3 8"/>
<dbReference type="PANTHER" id="PTHR48069">
    <property type="entry name" value="DIHYDROFOLATE REDUCTASE"/>
    <property type="match status" value="1"/>
</dbReference>
<dbReference type="Proteomes" id="UP000242800">
    <property type="component" value="Chromosome"/>
</dbReference>
<proteinExistence type="inferred from homology"/>
<evidence type="ECO:0000256" key="7">
    <source>
        <dbReference type="ARBA" id="ARBA00025067"/>
    </source>
</evidence>
<name>A0AAC8VEI0_9GAMM</name>
<sequence>MLKYLKINNLNYKVTKMISLIVAYDKNYGIGKENTLAWKLSDDLKNFRKITENNYIVMGRKTFESIGHPLPNRKNIILTREKNYKHDKCLIVNSTQYILNFAKSKSHYEIFIIGGAQIYREFLQYADRLYITEVAAEMRNLDAFFPQWDKAKFKRIGHKKFSKDDKNEFDFTFSVFEKIKDL</sequence>
<evidence type="ECO:0000256" key="6">
    <source>
        <dbReference type="ARBA" id="ARBA00023002"/>
    </source>
</evidence>
<dbReference type="InterPro" id="IPR001796">
    <property type="entry name" value="DHFR_dom"/>
</dbReference>
<dbReference type="PRINTS" id="PR00070">
    <property type="entry name" value="DHFR"/>
</dbReference>
<evidence type="ECO:0000313" key="10">
    <source>
        <dbReference type="EMBL" id="ALB02053.1"/>
    </source>
</evidence>
<dbReference type="FunFam" id="3.40.430.10:FF:000001">
    <property type="entry name" value="Dihydrofolate reductase"/>
    <property type="match status" value="1"/>
</dbReference>
<keyword evidence="6 8" id="KW-0560">Oxidoreductase</keyword>
<dbReference type="AlphaFoldDB" id="A0AAC8VEI0"/>
<evidence type="ECO:0000256" key="5">
    <source>
        <dbReference type="ARBA" id="ARBA00022857"/>
    </source>
</evidence>
<accession>A0AAC8VEI0</accession>
<dbReference type="InterPro" id="IPR012259">
    <property type="entry name" value="DHFR"/>
</dbReference>
<dbReference type="Pfam" id="PF00186">
    <property type="entry name" value="DHFR_1"/>
    <property type="match status" value="1"/>
</dbReference>
<comment type="pathway">
    <text evidence="1 8">Cofactor biosynthesis; tetrahydrofolate biosynthesis; 5,6,7,8-tetrahydrofolate from 7,8-dihydrofolate: step 1/1.</text>
</comment>
<dbReference type="GO" id="GO:0070401">
    <property type="term" value="F:NADP+ binding"/>
    <property type="evidence" value="ECO:0007669"/>
    <property type="project" value="UniProtKB-ARBA"/>
</dbReference>
<evidence type="ECO:0000256" key="2">
    <source>
        <dbReference type="ARBA" id="ARBA00009539"/>
    </source>
</evidence>
<dbReference type="PANTHER" id="PTHR48069:SF3">
    <property type="entry name" value="DIHYDROFOLATE REDUCTASE"/>
    <property type="match status" value="1"/>
</dbReference>
<dbReference type="GO" id="GO:0004146">
    <property type="term" value="F:dihydrofolate reductase activity"/>
    <property type="evidence" value="ECO:0007669"/>
    <property type="project" value="UniProtKB-EC"/>
</dbReference>
<dbReference type="InterPro" id="IPR024072">
    <property type="entry name" value="DHFR-like_dom_sf"/>
</dbReference>
<organism evidence="10 11">
    <name type="scientific">Francisella persica ATCC VR-331</name>
    <dbReference type="NCBI Taxonomy" id="1086726"/>
    <lineage>
        <taxon>Bacteria</taxon>
        <taxon>Pseudomonadati</taxon>
        <taxon>Pseudomonadota</taxon>
        <taxon>Gammaproteobacteria</taxon>
        <taxon>Thiotrichales</taxon>
        <taxon>Francisellaceae</taxon>
        <taxon>Francisella</taxon>
    </lineage>
</organism>
<reference evidence="10 11" key="1">
    <citation type="journal article" date="2016" name="Int. J. Syst. Evol. Microbiol.">
        <title>Reclassification of Wolbachia persica as Francisella persica comb. nov. and emended description of the family Francisellaceae.</title>
        <authorList>
            <person name="Larson M.A."/>
            <person name="Nalbantoglu U."/>
            <person name="Sayood K."/>
            <person name="Zentz E.B."/>
            <person name="Cer R.Z."/>
            <person name="Iwen P.C."/>
            <person name="Francesconi S.C."/>
            <person name="Bishop-Lilly K.A."/>
            <person name="Mokashi V.P."/>
            <person name="Sjostedt A."/>
            <person name="Hinrichs S.H."/>
        </authorList>
    </citation>
    <scope>NUCLEOTIDE SEQUENCE [LARGE SCALE GENOMIC DNA]</scope>
    <source>
        <strain evidence="10 11">FSC845</strain>
    </source>
</reference>
<keyword evidence="11" id="KW-1185">Reference proteome</keyword>
<dbReference type="Gene3D" id="3.40.430.10">
    <property type="entry name" value="Dihydrofolate Reductase, subunit A"/>
    <property type="match status" value="1"/>
</dbReference>
<keyword evidence="4 8" id="KW-0554">One-carbon metabolism</keyword>
<protein>
    <recommendedName>
        <fullName evidence="3 8">Dihydrofolate reductase</fullName>
        <ecNumber evidence="3 8">1.5.1.3</ecNumber>
    </recommendedName>
</protein>
<comment type="function">
    <text evidence="7 8">Key enzyme in folate metabolism. Catalyzes an essential reaction for de novo glycine and purine synthesis, and for DNA precursor synthesis.</text>
</comment>
<feature type="domain" description="DHFR" evidence="9">
    <location>
        <begin position="17"/>
        <end position="178"/>
    </location>
</feature>
<comment type="similarity">
    <text evidence="2 8">Belongs to the dihydrofolate reductase family.</text>
</comment>
<dbReference type="PROSITE" id="PS51330">
    <property type="entry name" value="DHFR_2"/>
    <property type="match status" value="1"/>
</dbReference>
<keyword evidence="5 8" id="KW-0521">NADP</keyword>